<dbReference type="Proteomes" id="UP001465755">
    <property type="component" value="Unassembled WGS sequence"/>
</dbReference>
<evidence type="ECO:0000259" key="2">
    <source>
        <dbReference type="PROSITE" id="PS50181"/>
    </source>
</evidence>
<dbReference type="PROSITE" id="PS50181">
    <property type="entry name" value="FBOX"/>
    <property type="match status" value="1"/>
</dbReference>
<feature type="region of interest" description="Disordered" evidence="1">
    <location>
        <begin position="93"/>
        <end position="113"/>
    </location>
</feature>
<dbReference type="SUPFAM" id="SSF81383">
    <property type="entry name" value="F-box domain"/>
    <property type="match status" value="1"/>
</dbReference>
<dbReference type="EMBL" id="JALJOQ010000213">
    <property type="protein sequence ID" value="KAK9789193.1"/>
    <property type="molecule type" value="Genomic_DNA"/>
</dbReference>
<gene>
    <name evidence="3" type="ORF">WJX73_001829</name>
</gene>
<accession>A0AAW1NPC1</accession>
<name>A0AAW1NPC1_9CHLO</name>
<comment type="caution">
    <text evidence="3">The sequence shown here is derived from an EMBL/GenBank/DDBJ whole genome shotgun (WGS) entry which is preliminary data.</text>
</comment>
<sequence length="113" mass="12494">MESAIAEICISELPGNALCKILSNLSFGDKIQAQRVCKLWHGVLRQPVYFAGAGERRLGRSKARRSASFCALYTTGSDQSECQHERQHRLLQVAEREGKGSARPAPDSQLHTL</sequence>
<dbReference type="InterPro" id="IPR001810">
    <property type="entry name" value="F-box_dom"/>
</dbReference>
<dbReference type="InterPro" id="IPR036047">
    <property type="entry name" value="F-box-like_dom_sf"/>
</dbReference>
<keyword evidence="4" id="KW-1185">Reference proteome</keyword>
<evidence type="ECO:0000313" key="4">
    <source>
        <dbReference type="Proteomes" id="UP001465755"/>
    </source>
</evidence>
<proteinExistence type="predicted"/>
<dbReference type="Gene3D" id="1.20.1280.50">
    <property type="match status" value="1"/>
</dbReference>
<evidence type="ECO:0000256" key="1">
    <source>
        <dbReference type="SAM" id="MobiDB-lite"/>
    </source>
</evidence>
<dbReference type="AlphaFoldDB" id="A0AAW1NPC1"/>
<feature type="domain" description="F-box" evidence="2">
    <location>
        <begin position="7"/>
        <end position="53"/>
    </location>
</feature>
<organism evidence="3 4">
    <name type="scientific">Symbiochloris irregularis</name>
    <dbReference type="NCBI Taxonomy" id="706552"/>
    <lineage>
        <taxon>Eukaryota</taxon>
        <taxon>Viridiplantae</taxon>
        <taxon>Chlorophyta</taxon>
        <taxon>core chlorophytes</taxon>
        <taxon>Trebouxiophyceae</taxon>
        <taxon>Trebouxiales</taxon>
        <taxon>Trebouxiaceae</taxon>
        <taxon>Symbiochloris</taxon>
    </lineage>
</organism>
<protein>
    <recommendedName>
        <fullName evidence="2">F-box domain-containing protein</fullName>
    </recommendedName>
</protein>
<dbReference type="Pfam" id="PF00646">
    <property type="entry name" value="F-box"/>
    <property type="match status" value="1"/>
</dbReference>
<evidence type="ECO:0000313" key="3">
    <source>
        <dbReference type="EMBL" id="KAK9789193.1"/>
    </source>
</evidence>
<reference evidence="3 4" key="1">
    <citation type="journal article" date="2024" name="Nat. Commun.">
        <title>Phylogenomics reveals the evolutionary origins of lichenization in chlorophyte algae.</title>
        <authorList>
            <person name="Puginier C."/>
            <person name="Libourel C."/>
            <person name="Otte J."/>
            <person name="Skaloud P."/>
            <person name="Haon M."/>
            <person name="Grisel S."/>
            <person name="Petersen M."/>
            <person name="Berrin J.G."/>
            <person name="Delaux P.M."/>
            <person name="Dal Grande F."/>
            <person name="Keller J."/>
        </authorList>
    </citation>
    <scope>NUCLEOTIDE SEQUENCE [LARGE SCALE GENOMIC DNA]</scope>
    <source>
        <strain evidence="3 4">SAG 2036</strain>
    </source>
</reference>